<dbReference type="InterPro" id="IPR035992">
    <property type="entry name" value="Ricin_B-like_lectins"/>
</dbReference>
<dbReference type="VEuPathDB" id="FungiDB:H310_00647"/>
<evidence type="ECO:0000256" key="8">
    <source>
        <dbReference type="ARBA" id="ARBA00023277"/>
    </source>
</evidence>
<dbReference type="SUPFAM" id="SSF51445">
    <property type="entry name" value="(Trans)glycosidases"/>
    <property type="match status" value="1"/>
</dbReference>
<keyword evidence="4" id="KW-1003">Cell membrane</keyword>
<evidence type="ECO:0000256" key="10">
    <source>
        <dbReference type="ARBA" id="ARBA00023326"/>
    </source>
</evidence>
<proteinExistence type="predicted"/>
<dbReference type="InterPro" id="IPR050732">
    <property type="entry name" value="Beta-glucan_modifiers"/>
</dbReference>
<evidence type="ECO:0000256" key="9">
    <source>
        <dbReference type="ARBA" id="ARBA00023316"/>
    </source>
</evidence>
<protein>
    <recommendedName>
        <fullName evidence="3">glucan endo-1,3-beta-D-glucosidase</fullName>
        <ecNumber evidence="3">3.2.1.39</ecNumber>
    </recommendedName>
    <alternativeName>
        <fullName evidence="13">Endo-1,3-beta-glucanase btgC</fullName>
    </alternativeName>
    <alternativeName>
        <fullName evidence="12">Laminarinase btgC</fullName>
    </alternativeName>
</protein>
<dbReference type="SUPFAM" id="SSF50370">
    <property type="entry name" value="Ricin B-like lectins"/>
    <property type="match status" value="1"/>
</dbReference>
<evidence type="ECO:0000256" key="2">
    <source>
        <dbReference type="ARBA" id="ARBA00004236"/>
    </source>
</evidence>
<evidence type="ECO:0000256" key="1">
    <source>
        <dbReference type="ARBA" id="ARBA00000382"/>
    </source>
</evidence>
<dbReference type="Gene3D" id="3.20.20.80">
    <property type="entry name" value="Glycosidases"/>
    <property type="match status" value="1"/>
</dbReference>
<dbReference type="AlphaFoldDB" id="A0A3R6YG66"/>
<evidence type="ECO:0000256" key="7">
    <source>
        <dbReference type="ARBA" id="ARBA00023180"/>
    </source>
</evidence>
<comment type="caution">
    <text evidence="15">The sequence shown here is derived from an EMBL/GenBank/DDBJ whole genome shotgun (WGS) entry which is preliminary data.</text>
</comment>
<keyword evidence="5" id="KW-0378">Hydrolase</keyword>
<dbReference type="PANTHER" id="PTHR16631">
    <property type="entry name" value="GLUCAN 1,3-BETA-GLUCOSIDASE"/>
    <property type="match status" value="1"/>
</dbReference>
<evidence type="ECO:0000256" key="12">
    <source>
        <dbReference type="ARBA" id="ARBA00042373"/>
    </source>
</evidence>
<evidence type="ECO:0000256" key="3">
    <source>
        <dbReference type="ARBA" id="ARBA00012780"/>
    </source>
</evidence>
<dbReference type="GO" id="GO:0071555">
    <property type="term" value="P:cell wall organization"/>
    <property type="evidence" value="ECO:0007669"/>
    <property type="project" value="UniProtKB-KW"/>
</dbReference>
<evidence type="ECO:0000256" key="4">
    <source>
        <dbReference type="ARBA" id="ARBA00022475"/>
    </source>
</evidence>
<keyword evidence="16" id="KW-1185">Reference proteome</keyword>
<feature type="domain" description="Ricin B lectin" evidence="14">
    <location>
        <begin position="369"/>
        <end position="441"/>
    </location>
</feature>
<evidence type="ECO:0000256" key="5">
    <source>
        <dbReference type="ARBA" id="ARBA00022801"/>
    </source>
</evidence>
<dbReference type="InterPro" id="IPR017853">
    <property type="entry name" value="GH"/>
</dbReference>
<organism evidence="15 16">
    <name type="scientific">Aphanomyces invadans</name>
    <dbReference type="NCBI Taxonomy" id="157072"/>
    <lineage>
        <taxon>Eukaryota</taxon>
        <taxon>Sar</taxon>
        <taxon>Stramenopiles</taxon>
        <taxon>Oomycota</taxon>
        <taxon>Saprolegniomycetes</taxon>
        <taxon>Saprolegniales</taxon>
        <taxon>Verrucalvaceae</taxon>
        <taxon>Aphanomyces</taxon>
    </lineage>
</organism>
<dbReference type="GO" id="GO:0042973">
    <property type="term" value="F:glucan endo-1,3-beta-D-glucosidase activity"/>
    <property type="evidence" value="ECO:0007669"/>
    <property type="project" value="UniProtKB-EC"/>
</dbReference>
<dbReference type="EC" id="3.2.1.39" evidence="3"/>
<evidence type="ECO:0000256" key="6">
    <source>
        <dbReference type="ARBA" id="ARBA00023136"/>
    </source>
</evidence>
<dbReference type="EMBL" id="QUSY01000020">
    <property type="protein sequence ID" value="RHY34706.1"/>
    <property type="molecule type" value="Genomic_DNA"/>
</dbReference>
<name>A0A3R6YG66_9STRA</name>
<dbReference type="PROSITE" id="PS50231">
    <property type="entry name" value="RICIN_B_LECTIN"/>
    <property type="match status" value="1"/>
</dbReference>
<dbReference type="GO" id="GO:0000272">
    <property type="term" value="P:polysaccharide catabolic process"/>
    <property type="evidence" value="ECO:0007669"/>
    <property type="project" value="UniProtKB-KW"/>
</dbReference>
<accession>A0A3R6YG66</accession>
<evidence type="ECO:0000256" key="11">
    <source>
        <dbReference type="ARBA" id="ARBA00037649"/>
    </source>
</evidence>
<sequence>MNSGRSHAALTFDTTAARFHAPPESVDGLADRPLSVSYDSHEAWVPGKVESHFKRIKERFAGVRTFQTVGVENHIDVAAMVGLKVYAGVWIQGASTSVEADMQAAVDGARRHSSNVAAIFVGNEDLMDGRVTEQFVVARVRQMKGLLASAGLKIPVGSVQTDGDWLDAPTLAAECDVVGVNIHPFFSGAADSGTEPVLDLGRRWTAMTRRYPTTTLVLTETGWPTSGRPFTHHVPSLALAEKYANEVDWWVRQGNGGHLPVYFMFHDNLGKSDDFERSFGLAWASGEWKFGGGEANPAAVPVSSPSLHPSPPLANTTSGVFITTIQVPHTMVAVVLAVVHSTYDPHEHRQRPIEYHPIASTRRQLDSYARWTCRGSLVVASTSDEVELCLDAYEPWSGGNVHAYPCDAQNVNQLWAYDTTTRQLSHQRHRGYCLGIVNNAPRLALCTEGATFEFATYFLFMHGTTSTTDLKQSRTQWPQTDRRGLCVSATQGGVRNSSASSEAFPRVPRTRPWMSASLQPHVPLGGMTSRV</sequence>
<keyword evidence="7" id="KW-0325">Glycoprotein</keyword>
<dbReference type="Gene3D" id="2.80.10.50">
    <property type="match status" value="1"/>
</dbReference>
<comment type="subcellular location">
    <subcellularLocation>
        <location evidence="2">Cell membrane</location>
    </subcellularLocation>
</comment>
<dbReference type="Pfam" id="PF00652">
    <property type="entry name" value="Ricin_B_lectin"/>
    <property type="match status" value="1"/>
</dbReference>
<keyword evidence="9" id="KW-0961">Cell wall biogenesis/degradation</keyword>
<keyword evidence="8" id="KW-0119">Carbohydrate metabolism</keyword>
<evidence type="ECO:0000259" key="14">
    <source>
        <dbReference type="Pfam" id="PF00652"/>
    </source>
</evidence>
<comment type="function">
    <text evidence="11">Glucanases play a role in cell expansion during growth, in cell-cell fusion during mating, and in spore release during sporulation. This enzyme may be involved in beta-glucan degradation. Active on laminarin and lichenan.</text>
</comment>
<evidence type="ECO:0000313" key="16">
    <source>
        <dbReference type="Proteomes" id="UP000285060"/>
    </source>
</evidence>
<evidence type="ECO:0000256" key="13">
    <source>
        <dbReference type="ARBA" id="ARBA00043078"/>
    </source>
</evidence>
<keyword evidence="6" id="KW-0472">Membrane</keyword>
<dbReference type="Proteomes" id="UP000285060">
    <property type="component" value="Unassembled WGS sequence"/>
</dbReference>
<keyword evidence="10" id="KW-0624">Polysaccharide degradation</keyword>
<dbReference type="InterPro" id="IPR000772">
    <property type="entry name" value="Ricin_B_lectin"/>
</dbReference>
<dbReference type="PANTHER" id="PTHR16631:SF17">
    <property type="entry name" value="GLUCAN ENDO-1,3-BETA-GLUCOSIDASE BTGC"/>
    <property type="match status" value="1"/>
</dbReference>
<comment type="catalytic activity">
    <reaction evidence="1">
        <text>Hydrolysis of (1-&gt;3)-beta-D-glucosidic linkages in (1-&gt;3)-beta-D-glucans.</text>
        <dbReference type="EC" id="3.2.1.39"/>
    </reaction>
</comment>
<reference evidence="15 16" key="1">
    <citation type="submission" date="2018-08" db="EMBL/GenBank/DDBJ databases">
        <title>Aphanomyces genome sequencing and annotation.</title>
        <authorList>
            <person name="Minardi D."/>
            <person name="Oidtmann B."/>
            <person name="Van Der Giezen M."/>
            <person name="Studholme D.J."/>
        </authorList>
    </citation>
    <scope>NUCLEOTIDE SEQUENCE [LARGE SCALE GENOMIC DNA]</scope>
    <source>
        <strain evidence="15 16">NJM0002</strain>
    </source>
</reference>
<evidence type="ECO:0000313" key="15">
    <source>
        <dbReference type="EMBL" id="RHY34706.1"/>
    </source>
</evidence>
<gene>
    <name evidence="15" type="ORF">DYB32_000730</name>
</gene>
<dbReference type="GO" id="GO:0005886">
    <property type="term" value="C:plasma membrane"/>
    <property type="evidence" value="ECO:0007669"/>
    <property type="project" value="UniProtKB-SubCell"/>
</dbReference>